<dbReference type="Proteomes" id="UP001156645">
    <property type="component" value="Unassembled WGS sequence"/>
</dbReference>
<organism evidence="2 3">
    <name type="scientific">Psychrobacter pacificensis</name>
    <dbReference type="NCBI Taxonomy" id="112002"/>
    <lineage>
        <taxon>Bacteria</taxon>
        <taxon>Pseudomonadati</taxon>
        <taxon>Pseudomonadota</taxon>
        <taxon>Gammaproteobacteria</taxon>
        <taxon>Moraxellales</taxon>
        <taxon>Moraxellaceae</taxon>
        <taxon>Psychrobacter</taxon>
    </lineage>
</organism>
<dbReference type="EMBL" id="BSOK01000041">
    <property type="protein sequence ID" value="GLR29598.1"/>
    <property type="molecule type" value="Genomic_DNA"/>
</dbReference>
<reference evidence="3" key="1">
    <citation type="journal article" date="2019" name="Int. J. Syst. Evol. Microbiol.">
        <title>The Global Catalogue of Microorganisms (GCM) 10K type strain sequencing project: providing services to taxonomists for standard genome sequencing and annotation.</title>
        <authorList>
            <consortium name="The Broad Institute Genomics Platform"/>
            <consortium name="The Broad Institute Genome Sequencing Center for Infectious Disease"/>
            <person name="Wu L."/>
            <person name="Ma J."/>
        </authorList>
    </citation>
    <scope>NUCLEOTIDE SEQUENCE [LARGE SCALE GENOMIC DNA]</scope>
    <source>
        <strain evidence="3">NBRC 103191</strain>
    </source>
</reference>
<feature type="transmembrane region" description="Helical" evidence="1">
    <location>
        <begin position="36"/>
        <end position="54"/>
    </location>
</feature>
<protein>
    <submittedName>
        <fullName evidence="2">Uncharacterized protein</fullName>
    </submittedName>
</protein>
<evidence type="ECO:0000313" key="3">
    <source>
        <dbReference type="Proteomes" id="UP001156645"/>
    </source>
</evidence>
<proteinExistence type="predicted"/>
<keyword evidence="1" id="KW-0472">Membrane</keyword>
<evidence type="ECO:0000256" key="1">
    <source>
        <dbReference type="SAM" id="Phobius"/>
    </source>
</evidence>
<sequence>MANQAVIRSVRKIFIRKVSAVYRSGNAGFNEFDVSYFRFSSSLFLVIIVIARLVHDARKHVADAHMAAHNDDQIAFETQSS</sequence>
<keyword evidence="1" id="KW-0812">Transmembrane</keyword>
<keyword evidence="1" id="KW-1133">Transmembrane helix</keyword>
<name>A0ABQ5YY70_9GAMM</name>
<accession>A0ABQ5YY70</accession>
<keyword evidence="3" id="KW-1185">Reference proteome</keyword>
<comment type="caution">
    <text evidence="2">The sequence shown here is derived from an EMBL/GenBank/DDBJ whole genome shotgun (WGS) entry which is preliminary data.</text>
</comment>
<gene>
    <name evidence="2" type="ORF">GCM10007915_18370</name>
</gene>
<evidence type="ECO:0000313" key="2">
    <source>
        <dbReference type="EMBL" id="GLR29598.1"/>
    </source>
</evidence>